<keyword evidence="1" id="KW-0175">Coiled coil</keyword>
<evidence type="ECO:0000313" key="3">
    <source>
        <dbReference type="EMBL" id="HGY56537.1"/>
    </source>
</evidence>
<comment type="caution">
    <text evidence="3">The sequence shown here is derived from an EMBL/GenBank/DDBJ whole genome shotgun (WGS) entry which is preliminary data.</text>
</comment>
<dbReference type="AlphaFoldDB" id="A0A7V4WWF5"/>
<reference evidence="3" key="1">
    <citation type="journal article" date="2020" name="mSystems">
        <title>Genome- and Community-Level Interaction Insights into Carbon Utilization and Element Cycling Functions of Hydrothermarchaeota in Hydrothermal Sediment.</title>
        <authorList>
            <person name="Zhou Z."/>
            <person name="Liu Y."/>
            <person name="Xu W."/>
            <person name="Pan J."/>
            <person name="Luo Z.H."/>
            <person name="Li M."/>
        </authorList>
    </citation>
    <scope>NUCLEOTIDE SEQUENCE [LARGE SCALE GENOMIC DNA]</scope>
    <source>
        <strain evidence="3">HyVt-577</strain>
    </source>
</reference>
<sequence>MRLHFMIVAILLASFALHGQETPRLEQRLEQLKTNLQLTDQQTEQVEQILQKTAQEARQLREENRKKQQEMRAAHLRLMDQTESQIEKILTPEQKEKFDLYKKNRMGTRRLMRLQERLNLDADQTYKIGQILSETKDKIMALREKEQSREARYKEMLAIRDEADKKISGLLNEEQKAEYEALKQRLWAKGPKPGSKHGKMHHKKEQWHHPRHRF</sequence>
<name>A0A7V4WWF5_CALAY</name>
<dbReference type="Proteomes" id="UP000885779">
    <property type="component" value="Unassembled WGS sequence"/>
</dbReference>
<gene>
    <name evidence="3" type="ORF">ENK44_12585</name>
</gene>
<evidence type="ECO:0008006" key="4">
    <source>
        <dbReference type="Google" id="ProtNLM"/>
    </source>
</evidence>
<feature type="coiled-coil region" evidence="1">
    <location>
        <begin position="22"/>
        <end position="77"/>
    </location>
</feature>
<dbReference type="Pfam" id="PF07813">
    <property type="entry name" value="LTXXQ"/>
    <property type="match status" value="1"/>
</dbReference>
<dbReference type="GO" id="GO:0042597">
    <property type="term" value="C:periplasmic space"/>
    <property type="evidence" value="ECO:0007669"/>
    <property type="project" value="InterPro"/>
</dbReference>
<accession>A0A7V4WWF5</accession>
<protein>
    <recommendedName>
        <fullName evidence="4">Periplasmic heavy metal sensor</fullName>
    </recommendedName>
</protein>
<evidence type="ECO:0000256" key="2">
    <source>
        <dbReference type="SAM" id="MobiDB-lite"/>
    </source>
</evidence>
<feature type="region of interest" description="Disordered" evidence="2">
    <location>
        <begin position="186"/>
        <end position="214"/>
    </location>
</feature>
<feature type="compositionally biased region" description="Basic residues" evidence="2">
    <location>
        <begin position="194"/>
        <end position="214"/>
    </location>
</feature>
<dbReference type="EMBL" id="DRQG01000114">
    <property type="protein sequence ID" value="HGY56537.1"/>
    <property type="molecule type" value="Genomic_DNA"/>
</dbReference>
<dbReference type="InterPro" id="IPR012899">
    <property type="entry name" value="LTXXQ"/>
</dbReference>
<organism evidence="3">
    <name type="scientific">Caldithrix abyssi</name>
    <dbReference type="NCBI Taxonomy" id="187145"/>
    <lineage>
        <taxon>Bacteria</taxon>
        <taxon>Pseudomonadati</taxon>
        <taxon>Calditrichota</taxon>
        <taxon>Calditrichia</taxon>
        <taxon>Calditrichales</taxon>
        <taxon>Calditrichaceae</taxon>
        <taxon>Caldithrix</taxon>
    </lineage>
</organism>
<proteinExistence type="predicted"/>
<evidence type="ECO:0000256" key="1">
    <source>
        <dbReference type="SAM" id="Coils"/>
    </source>
</evidence>